<protein>
    <recommendedName>
        <fullName evidence="1">DUF362 domain-containing protein</fullName>
    </recommendedName>
</protein>
<evidence type="ECO:0000259" key="1">
    <source>
        <dbReference type="Pfam" id="PF04015"/>
    </source>
</evidence>
<name>A0A502CQP5_9MICO</name>
<evidence type="ECO:0000313" key="3">
    <source>
        <dbReference type="Proteomes" id="UP000317722"/>
    </source>
</evidence>
<dbReference type="Pfam" id="PF04015">
    <property type="entry name" value="DUF362"/>
    <property type="match status" value="1"/>
</dbReference>
<keyword evidence="3" id="KW-1185">Reference proteome</keyword>
<feature type="domain" description="DUF362" evidence="1">
    <location>
        <begin position="47"/>
        <end position="227"/>
    </location>
</feature>
<dbReference type="InterPro" id="IPR007160">
    <property type="entry name" value="DUF362"/>
</dbReference>
<sequence length="667" mass="69531">MPSRDPLACVVVRGGDVAALGPAIARLGASWDSQAVVLARLSQPTPVSAPVVHALVDLLHDAGCAPVSVGSTLHSYDRDRGHLSVTDLARRAGLLGRTPRGRSYDVVDLGVELLDAPVPEASVLSGQQVSRLWAAAGVRVVVGRAVTDLVHGYAACLATLLGAAPEVAGANPADVAADLLAHLPPALAVVDALSASVGPDGGRLPQPIDSRALVVATDALAADSACAALLGVDRSASLLVERSLRALGAPSGRTEGRLSTLEGAHSAHPLARSAARSLAAEPRLARVLSAATGGPDDGAQPADPVLSTVRALLTPLVVAADDPAGHLPLTTVLGGVASLRQGTVAWATGADKATVDRREVPLGFDPAAYPDAEFDGLPEFFAPFDELLAGLPVGLPDGLPDGLSDTGDGMRWRLVDGATVFEVSRHIRADFDAFVARVDVGAGISLMADYLGGRRVILADQSGGSTTTDGPGESGKDAVTRTRQAERNLYLPQPNYLAAWGGEPIDVCKIELVERGADWHRLTWRTVSSPNGSAEFDDGSLTFTRTDSWTRAVVRGRQLFALPTAWAGIDLAALPELRNPLLEEAYRRFFTTTFDNLEACFEGREFRIGRPPMDPTEPLLTQSLDLLLGAVTQGLGDPPESAARRSGDSAVDSAVDAHGFRHVRGAR</sequence>
<accession>A0A502CQP5</accession>
<evidence type="ECO:0000313" key="2">
    <source>
        <dbReference type="EMBL" id="TPG15004.1"/>
    </source>
</evidence>
<dbReference type="EMBL" id="RCZM01000005">
    <property type="protein sequence ID" value="TPG15004.1"/>
    <property type="molecule type" value="Genomic_DNA"/>
</dbReference>
<comment type="caution">
    <text evidence="2">The sequence shown here is derived from an EMBL/GenBank/DDBJ whole genome shotgun (WGS) entry which is preliminary data.</text>
</comment>
<organism evidence="2 3">
    <name type="scientific">Pedococcus bigeumensis</name>
    <dbReference type="NCBI Taxonomy" id="433644"/>
    <lineage>
        <taxon>Bacteria</taxon>
        <taxon>Bacillati</taxon>
        <taxon>Actinomycetota</taxon>
        <taxon>Actinomycetes</taxon>
        <taxon>Micrococcales</taxon>
        <taxon>Intrasporangiaceae</taxon>
        <taxon>Pedococcus</taxon>
    </lineage>
</organism>
<proteinExistence type="predicted"/>
<reference evidence="2 3" key="1">
    <citation type="journal article" date="2019" name="Environ. Microbiol.">
        <title>Species interactions and distinct microbial communities in high Arctic permafrost affected cryosols are associated with the CH4 and CO2 gas fluxes.</title>
        <authorList>
            <person name="Altshuler I."/>
            <person name="Hamel J."/>
            <person name="Turney S."/>
            <person name="Magnuson E."/>
            <person name="Levesque R."/>
            <person name="Greer C."/>
            <person name="Whyte L.G."/>
        </authorList>
    </citation>
    <scope>NUCLEOTIDE SEQUENCE [LARGE SCALE GENOMIC DNA]</scope>
    <source>
        <strain evidence="2 3">S9.3A</strain>
    </source>
</reference>
<gene>
    <name evidence="2" type="ORF">EAH86_15855</name>
</gene>
<dbReference type="Proteomes" id="UP000317722">
    <property type="component" value="Unassembled WGS sequence"/>
</dbReference>
<dbReference type="AlphaFoldDB" id="A0A502CQP5"/>